<evidence type="ECO:0000313" key="2">
    <source>
        <dbReference type="Proteomes" id="UP001162162"/>
    </source>
</evidence>
<evidence type="ECO:0008006" key="3">
    <source>
        <dbReference type="Google" id="ProtNLM"/>
    </source>
</evidence>
<sequence>MFIKNKEYCLLQLHFSLCVAAGVTLLSINAGKRSPIPAADSDVAWSSVFNTDLYTNCTNLNSGHFVSQQANEFISYILVTVADH</sequence>
<keyword evidence="2" id="KW-1185">Reference proteome</keyword>
<name>A0AAV8Z0X4_9CUCU</name>
<dbReference type="AlphaFoldDB" id="A0AAV8Z0X4"/>
<evidence type="ECO:0000313" key="1">
    <source>
        <dbReference type="EMBL" id="KAJ8956847.1"/>
    </source>
</evidence>
<gene>
    <name evidence="1" type="ORF">NQ318_014261</name>
</gene>
<organism evidence="1 2">
    <name type="scientific">Aromia moschata</name>
    <dbReference type="NCBI Taxonomy" id="1265417"/>
    <lineage>
        <taxon>Eukaryota</taxon>
        <taxon>Metazoa</taxon>
        <taxon>Ecdysozoa</taxon>
        <taxon>Arthropoda</taxon>
        <taxon>Hexapoda</taxon>
        <taxon>Insecta</taxon>
        <taxon>Pterygota</taxon>
        <taxon>Neoptera</taxon>
        <taxon>Endopterygota</taxon>
        <taxon>Coleoptera</taxon>
        <taxon>Polyphaga</taxon>
        <taxon>Cucujiformia</taxon>
        <taxon>Chrysomeloidea</taxon>
        <taxon>Cerambycidae</taxon>
        <taxon>Cerambycinae</taxon>
        <taxon>Callichromatini</taxon>
        <taxon>Aromia</taxon>
    </lineage>
</organism>
<protein>
    <recommendedName>
        <fullName evidence="3">Secreted protein</fullName>
    </recommendedName>
</protein>
<accession>A0AAV8Z0X4</accession>
<dbReference type="Proteomes" id="UP001162162">
    <property type="component" value="Unassembled WGS sequence"/>
</dbReference>
<proteinExistence type="predicted"/>
<dbReference type="EMBL" id="JAPWTK010000027">
    <property type="protein sequence ID" value="KAJ8956847.1"/>
    <property type="molecule type" value="Genomic_DNA"/>
</dbReference>
<comment type="caution">
    <text evidence="1">The sequence shown here is derived from an EMBL/GenBank/DDBJ whole genome shotgun (WGS) entry which is preliminary data.</text>
</comment>
<reference evidence="1" key="1">
    <citation type="journal article" date="2023" name="Insect Mol. Biol.">
        <title>Genome sequencing provides insights into the evolution of gene families encoding plant cell wall-degrading enzymes in longhorned beetles.</title>
        <authorList>
            <person name="Shin N.R."/>
            <person name="Okamura Y."/>
            <person name="Kirsch R."/>
            <person name="Pauchet Y."/>
        </authorList>
    </citation>
    <scope>NUCLEOTIDE SEQUENCE</scope>
    <source>
        <strain evidence="1">AMC_N1</strain>
    </source>
</reference>